<gene>
    <name evidence="3" type="ORF">KQI89_00430</name>
</gene>
<feature type="domain" description="DUF3955" evidence="2">
    <location>
        <begin position="3"/>
        <end position="58"/>
    </location>
</feature>
<feature type="transmembrane region" description="Helical" evidence="1">
    <location>
        <begin position="44"/>
        <end position="65"/>
    </location>
</feature>
<dbReference type="RefSeq" id="WP_216455471.1">
    <property type="nucleotide sequence ID" value="NZ_JAHLQL010000001.1"/>
</dbReference>
<evidence type="ECO:0000313" key="3">
    <source>
        <dbReference type="EMBL" id="MBU5590222.1"/>
    </source>
</evidence>
<comment type="caution">
    <text evidence="3">The sequence shown here is derived from an EMBL/GenBank/DDBJ whole genome shotgun (WGS) entry which is preliminary data.</text>
</comment>
<keyword evidence="4" id="KW-1185">Reference proteome</keyword>
<name>A0ABS6EVG1_9CLOT</name>
<evidence type="ECO:0000256" key="1">
    <source>
        <dbReference type="SAM" id="Phobius"/>
    </source>
</evidence>
<evidence type="ECO:0000313" key="4">
    <source>
        <dbReference type="Proteomes" id="UP000736583"/>
    </source>
</evidence>
<organism evidence="3 4">
    <name type="scientific">Clostridium simiarum</name>
    <dbReference type="NCBI Taxonomy" id="2841506"/>
    <lineage>
        <taxon>Bacteria</taxon>
        <taxon>Bacillati</taxon>
        <taxon>Bacillota</taxon>
        <taxon>Clostridia</taxon>
        <taxon>Eubacteriales</taxon>
        <taxon>Clostridiaceae</taxon>
        <taxon>Clostridium</taxon>
    </lineage>
</organism>
<proteinExistence type="predicted"/>
<sequence length="73" mass="8107">MKKYTFSLISLIISFGCIAAYGIIGSKVAPDGTLIEPFFLIPMFWLFALIAAISALIVKVCPFFYKSKKHSNN</sequence>
<protein>
    <submittedName>
        <fullName evidence="3">DUF3955 domain-containing protein</fullName>
    </submittedName>
</protein>
<accession>A0ABS6EVG1</accession>
<dbReference type="EMBL" id="JAHLQL010000001">
    <property type="protein sequence ID" value="MBU5590222.1"/>
    <property type="molecule type" value="Genomic_DNA"/>
</dbReference>
<evidence type="ECO:0000259" key="2">
    <source>
        <dbReference type="Pfam" id="PF13127"/>
    </source>
</evidence>
<feature type="transmembrane region" description="Helical" evidence="1">
    <location>
        <begin position="7"/>
        <end position="24"/>
    </location>
</feature>
<keyword evidence="1" id="KW-0472">Membrane</keyword>
<dbReference type="Pfam" id="PF13127">
    <property type="entry name" value="DUF3955"/>
    <property type="match status" value="1"/>
</dbReference>
<dbReference type="Proteomes" id="UP000736583">
    <property type="component" value="Unassembled WGS sequence"/>
</dbReference>
<keyword evidence="1" id="KW-1133">Transmembrane helix</keyword>
<dbReference type="InterPro" id="IPR025016">
    <property type="entry name" value="DUF3955"/>
</dbReference>
<keyword evidence="1" id="KW-0812">Transmembrane</keyword>
<reference evidence="3 4" key="1">
    <citation type="submission" date="2021-06" db="EMBL/GenBank/DDBJ databases">
        <authorList>
            <person name="Sun Q."/>
            <person name="Li D."/>
        </authorList>
    </citation>
    <scope>NUCLEOTIDE SEQUENCE [LARGE SCALE GENOMIC DNA]</scope>
    <source>
        <strain evidence="3 4">MSJ-4</strain>
    </source>
</reference>
<dbReference type="PROSITE" id="PS51257">
    <property type="entry name" value="PROKAR_LIPOPROTEIN"/>
    <property type="match status" value="1"/>
</dbReference>